<keyword evidence="1" id="KW-1133">Transmembrane helix</keyword>
<name>A0A2K4ZA65_9FIRM</name>
<proteinExistence type="predicted"/>
<evidence type="ECO:0008006" key="4">
    <source>
        <dbReference type="Google" id="ProtNLM"/>
    </source>
</evidence>
<dbReference type="Proteomes" id="UP000236311">
    <property type="component" value="Unassembled WGS sequence"/>
</dbReference>
<sequence length="159" mass="17383">MEHDRNLPMAFYTMGIACLFLAGFFLVVLFGAQTYRSTVSGQTENNQSRVLLSYLTTCVKSSDSAGAVTLSKEGGSQILSIADGDSGYCFRIYWQDGCLMEEYGQAGGEMNPAAARVIGETESFLVEEIAEDTFVVTTDGGRVLFHMRSRQADVREGSR</sequence>
<evidence type="ECO:0000313" key="2">
    <source>
        <dbReference type="EMBL" id="SOY27353.1"/>
    </source>
</evidence>
<feature type="transmembrane region" description="Helical" evidence="1">
    <location>
        <begin position="12"/>
        <end position="32"/>
    </location>
</feature>
<evidence type="ECO:0000256" key="1">
    <source>
        <dbReference type="SAM" id="Phobius"/>
    </source>
</evidence>
<protein>
    <recommendedName>
        <fullName evidence="4">DUF4860 domain-containing protein</fullName>
    </recommendedName>
</protein>
<dbReference type="AlphaFoldDB" id="A0A2K4ZA65"/>
<dbReference type="PROSITE" id="PS51257">
    <property type="entry name" value="PROKAR_LIPOPROTEIN"/>
    <property type="match status" value="1"/>
</dbReference>
<dbReference type="RefSeq" id="WP_146039928.1">
    <property type="nucleotide sequence ID" value="NZ_JANJZD010000008.1"/>
</dbReference>
<dbReference type="EMBL" id="OFSM01000001">
    <property type="protein sequence ID" value="SOY27353.1"/>
    <property type="molecule type" value="Genomic_DNA"/>
</dbReference>
<dbReference type="OrthoDB" id="1847074at2"/>
<reference evidence="2 3" key="1">
    <citation type="submission" date="2018-01" db="EMBL/GenBank/DDBJ databases">
        <authorList>
            <person name="Gaut B.S."/>
            <person name="Morton B.R."/>
            <person name="Clegg M.T."/>
            <person name="Duvall M.R."/>
        </authorList>
    </citation>
    <scope>NUCLEOTIDE SEQUENCE [LARGE SCALE GENOMIC DNA]</scope>
    <source>
        <strain evidence="2">GP69</strain>
    </source>
</reference>
<evidence type="ECO:0000313" key="3">
    <source>
        <dbReference type="Proteomes" id="UP000236311"/>
    </source>
</evidence>
<organism evidence="2 3">
    <name type="scientific">Acetatifactor muris</name>
    <dbReference type="NCBI Taxonomy" id="879566"/>
    <lineage>
        <taxon>Bacteria</taxon>
        <taxon>Bacillati</taxon>
        <taxon>Bacillota</taxon>
        <taxon>Clostridia</taxon>
        <taxon>Lachnospirales</taxon>
        <taxon>Lachnospiraceae</taxon>
        <taxon>Acetatifactor</taxon>
    </lineage>
</organism>
<gene>
    <name evidence="2" type="ORF">AMURIS_00057</name>
</gene>
<keyword evidence="1" id="KW-0812">Transmembrane</keyword>
<accession>A0A2K4ZA65</accession>
<dbReference type="Pfam" id="PF16152">
    <property type="entry name" value="DUF4860"/>
    <property type="match status" value="1"/>
</dbReference>
<keyword evidence="3" id="KW-1185">Reference proteome</keyword>
<keyword evidence="1" id="KW-0472">Membrane</keyword>
<dbReference type="InterPro" id="IPR032340">
    <property type="entry name" value="DUF4860"/>
</dbReference>